<dbReference type="EMBL" id="BAAAYN010000042">
    <property type="protein sequence ID" value="GAA3393364.1"/>
    <property type="molecule type" value="Genomic_DNA"/>
</dbReference>
<protein>
    <submittedName>
        <fullName evidence="2">Uncharacterized protein</fullName>
    </submittedName>
</protein>
<keyword evidence="3" id="KW-1185">Reference proteome</keyword>
<feature type="compositionally biased region" description="Gly residues" evidence="1">
    <location>
        <begin position="24"/>
        <end position="33"/>
    </location>
</feature>
<reference evidence="3" key="1">
    <citation type="journal article" date="2019" name="Int. J. Syst. Evol. Microbiol.">
        <title>The Global Catalogue of Microorganisms (GCM) 10K type strain sequencing project: providing services to taxonomists for standard genome sequencing and annotation.</title>
        <authorList>
            <consortium name="The Broad Institute Genomics Platform"/>
            <consortium name="The Broad Institute Genome Sequencing Center for Infectious Disease"/>
            <person name="Wu L."/>
            <person name="Ma J."/>
        </authorList>
    </citation>
    <scope>NUCLEOTIDE SEQUENCE [LARGE SCALE GENOMIC DNA]</scope>
    <source>
        <strain evidence="3">JCM 9458</strain>
    </source>
</reference>
<dbReference type="Proteomes" id="UP001501676">
    <property type="component" value="Unassembled WGS sequence"/>
</dbReference>
<organism evidence="2 3">
    <name type="scientific">Cryptosporangium minutisporangium</name>
    <dbReference type="NCBI Taxonomy" id="113569"/>
    <lineage>
        <taxon>Bacteria</taxon>
        <taxon>Bacillati</taxon>
        <taxon>Actinomycetota</taxon>
        <taxon>Actinomycetes</taxon>
        <taxon>Cryptosporangiales</taxon>
        <taxon>Cryptosporangiaceae</taxon>
        <taxon>Cryptosporangium</taxon>
    </lineage>
</organism>
<feature type="region of interest" description="Disordered" evidence="1">
    <location>
        <begin position="24"/>
        <end position="84"/>
    </location>
</feature>
<feature type="compositionally biased region" description="Basic and acidic residues" evidence="1">
    <location>
        <begin position="56"/>
        <end position="66"/>
    </location>
</feature>
<name>A0ABP6T7A2_9ACTN</name>
<evidence type="ECO:0000256" key="1">
    <source>
        <dbReference type="SAM" id="MobiDB-lite"/>
    </source>
</evidence>
<sequence length="84" mass="8556">MLGERVGGGLAVGVGGAGEARGVGGAGDGGVGDVHGVPAQRGLDHEHQQQKQQWCGEREFGGDRTPIRTAKQGTGLAAPSWRRV</sequence>
<accession>A0ABP6T7A2</accession>
<evidence type="ECO:0000313" key="3">
    <source>
        <dbReference type="Proteomes" id="UP001501676"/>
    </source>
</evidence>
<proteinExistence type="predicted"/>
<comment type="caution">
    <text evidence="2">The sequence shown here is derived from an EMBL/GenBank/DDBJ whole genome shotgun (WGS) entry which is preliminary data.</text>
</comment>
<evidence type="ECO:0000313" key="2">
    <source>
        <dbReference type="EMBL" id="GAA3393364.1"/>
    </source>
</evidence>
<gene>
    <name evidence="2" type="ORF">GCM10020369_58630</name>
</gene>